<dbReference type="Pfam" id="PF06283">
    <property type="entry name" value="ThuA"/>
    <property type="match status" value="1"/>
</dbReference>
<organism evidence="2 3">
    <name type="scientific">Microbacterium awajiense</name>
    <dbReference type="NCBI Taxonomy" id="415214"/>
    <lineage>
        <taxon>Bacteria</taxon>
        <taxon>Bacillati</taxon>
        <taxon>Actinomycetota</taxon>
        <taxon>Actinomycetes</taxon>
        <taxon>Micrococcales</taxon>
        <taxon>Microbacteriaceae</taxon>
        <taxon>Microbacterium</taxon>
    </lineage>
</organism>
<dbReference type="EMBL" id="BAAAYU010000005">
    <property type="protein sequence ID" value="GAA3634728.1"/>
    <property type="molecule type" value="Genomic_DNA"/>
</dbReference>
<protein>
    <recommendedName>
        <fullName evidence="1">ThuA-like domain-containing protein</fullName>
    </recommendedName>
</protein>
<dbReference type="RefSeq" id="WP_344737614.1">
    <property type="nucleotide sequence ID" value="NZ_BAAAYU010000005.1"/>
</dbReference>
<evidence type="ECO:0000259" key="1">
    <source>
        <dbReference type="Pfam" id="PF06283"/>
    </source>
</evidence>
<keyword evidence="3" id="KW-1185">Reference proteome</keyword>
<proteinExistence type="predicted"/>
<sequence length="218" mass="22661">MRALIASGTGRYADPWHPFAQTSPLLAEILHGEGFSVVIDDDVDTAMRRLDGIDLLVVNAGDPWRGDDRTTGAPADSIAGLDAALDGGMGVLAIHAAVASLRDYPAWAPAIGGMWIPSGSFHPPAGPATVSAGALPDGTALSGFEVVDERYCRLQQLGERHVVAEHSGPAGAEPTAWVRTAGSSRVAVDVLGHDEASYESVGHVRLIAALARWACPTP</sequence>
<dbReference type="InterPro" id="IPR029062">
    <property type="entry name" value="Class_I_gatase-like"/>
</dbReference>
<dbReference type="SUPFAM" id="SSF52317">
    <property type="entry name" value="Class I glutamine amidotransferase-like"/>
    <property type="match status" value="1"/>
</dbReference>
<feature type="domain" description="ThuA-like" evidence="1">
    <location>
        <begin position="3"/>
        <end position="214"/>
    </location>
</feature>
<evidence type="ECO:0000313" key="2">
    <source>
        <dbReference type="EMBL" id="GAA3634728.1"/>
    </source>
</evidence>
<dbReference type="Proteomes" id="UP001501697">
    <property type="component" value="Unassembled WGS sequence"/>
</dbReference>
<name>A0ABP7AKL1_9MICO</name>
<dbReference type="Gene3D" id="3.40.50.880">
    <property type="match status" value="1"/>
</dbReference>
<accession>A0ABP7AKL1</accession>
<comment type="caution">
    <text evidence="2">The sequence shown here is derived from an EMBL/GenBank/DDBJ whole genome shotgun (WGS) entry which is preliminary data.</text>
</comment>
<gene>
    <name evidence="2" type="ORF">GCM10022200_17460</name>
</gene>
<evidence type="ECO:0000313" key="3">
    <source>
        <dbReference type="Proteomes" id="UP001501697"/>
    </source>
</evidence>
<reference evidence="3" key="1">
    <citation type="journal article" date="2019" name="Int. J. Syst. Evol. Microbiol.">
        <title>The Global Catalogue of Microorganisms (GCM) 10K type strain sequencing project: providing services to taxonomists for standard genome sequencing and annotation.</title>
        <authorList>
            <consortium name="The Broad Institute Genomics Platform"/>
            <consortium name="The Broad Institute Genome Sequencing Center for Infectious Disease"/>
            <person name="Wu L."/>
            <person name="Ma J."/>
        </authorList>
    </citation>
    <scope>NUCLEOTIDE SEQUENCE [LARGE SCALE GENOMIC DNA]</scope>
    <source>
        <strain evidence="3">JCM 16544</strain>
    </source>
</reference>
<dbReference type="InterPro" id="IPR029010">
    <property type="entry name" value="ThuA-like"/>
</dbReference>